<keyword evidence="3" id="KW-1185">Reference proteome</keyword>
<organism evidence="2 3">
    <name type="scientific">Saprolegnia parasitica (strain CBS 223.65)</name>
    <dbReference type="NCBI Taxonomy" id="695850"/>
    <lineage>
        <taxon>Eukaryota</taxon>
        <taxon>Sar</taxon>
        <taxon>Stramenopiles</taxon>
        <taxon>Oomycota</taxon>
        <taxon>Saprolegniomycetes</taxon>
        <taxon>Saprolegniales</taxon>
        <taxon>Saprolegniaceae</taxon>
        <taxon>Saprolegnia</taxon>
    </lineage>
</organism>
<dbReference type="EMBL" id="KK583212">
    <property type="protein sequence ID" value="KDO28146.1"/>
    <property type="molecule type" value="Genomic_DNA"/>
</dbReference>
<feature type="compositionally biased region" description="Polar residues" evidence="1">
    <location>
        <begin position="86"/>
        <end position="96"/>
    </location>
</feature>
<protein>
    <submittedName>
        <fullName evidence="2">Uncharacterized protein</fullName>
    </submittedName>
</protein>
<reference evidence="2 3" key="1">
    <citation type="journal article" date="2013" name="PLoS Genet.">
        <title>Distinctive expansion of potential virulence genes in the genome of the oomycete fish pathogen Saprolegnia parasitica.</title>
        <authorList>
            <person name="Jiang R.H."/>
            <person name="de Bruijn I."/>
            <person name="Haas B.J."/>
            <person name="Belmonte R."/>
            <person name="Lobach L."/>
            <person name="Christie J."/>
            <person name="van den Ackerveken G."/>
            <person name="Bottin A."/>
            <person name="Bulone V."/>
            <person name="Diaz-Moreno S.M."/>
            <person name="Dumas B."/>
            <person name="Fan L."/>
            <person name="Gaulin E."/>
            <person name="Govers F."/>
            <person name="Grenville-Briggs L.J."/>
            <person name="Horner N.R."/>
            <person name="Levin J.Z."/>
            <person name="Mammella M."/>
            <person name="Meijer H.J."/>
            <person name="Morris P."/>
            <person name="Nusbaum C."/>
            <person name="Oome S."/>
            <person name="Phillips A.J."/>
            <person name="van Rooyen D."/>
            <person name="Rzeszutek E."/>
            <person name="Saraiva M."/>
            <person name="Secombes C.J."/>
            <person name="Seidl M.F."/>
            <person name="Snel B."/>
            <person name="Stassen J.H."/>
            <person name="Sykes S."/>
            <person name="Tripathy S."/>
            <person name="van den Berg H."/>
            <person name="Vega-Arreguin J.C."/>
            <person name="Wawra S."/>
            <person name="Young S.K."/>
            <person name="Zeng Q."/>
            <person name="Dieguez-Uribeondo J."/>
            <person name="Russ C."/>
            <person name="Tyler B.M."/>
            <person name="van West P."/>
        </authorList>
    </citation>
    <scope>NUCLEOTIDE SEQUENCE [LARGE SCALE GENOMIC DNA]</scope>
    <source>
        <strain evidence="2 3">CBS 223.65</strain>
    </source>
</reference>
<gene>
    <name evidence="2" type="ORF">SPRG_06193</name>
</gene>
<dbReference type="GeneID" id="24128552"/>
<feature type="region of interest" description="Disordered" evidence="1">
    <location>
        <begin position="71"/>
        <end position="96"/>
    </location>
</feature>
<dbReference type="AlphaFoldDB" id="A0A067CNP3"/>
<dbReference type="KEGG" id="spar:SPRG_06193"/>
<accession>A0A067CNP3</accession>
<dbReference type="RefSeq" id="XP_012200973.1">
    <property type="nucleotide sequence ID" value="XM_012345583.1"/>
</dbReference>
<dbReference type="Proteomes" id="UP000030745">
    <property type="component" value="Unassembled WGS sequence"/>
</dbReference>
<dbReference type="OrthoDB" id="10441948at2759"/>
<proteinExistence type="predicted"/>
<dbReference type="VEuPathDB" id="FungiDB:SPRG_06193"/>
<sequence>MGVWITNGRDEAIEVATVERATMRQLRDAAQAHFALATDGRPLMLMASDAHCMAAPRVASERALILPTRSIENYGSNDTDAGGSVPATQREASPSY</sequence>
<evidence type="ECO:0000256" key="1">
    <source>
        <dbReference type="SAM" id="MobiDB-lite"/>
    </source>
</evidence>
<name>A0A067CNP3_SAPPC</name>
<evidence type="ECO:0000313" key="2">
    <source>
        <dbReference type="EMBL" id="KDO28146.1"/>
    </source>
</evidence>
<evidence type="ECO:0000313" key="3">
    <source>
        <dbReference type="Proteomes" id="UP000030745"/>
    </source>
</evidence>